<dbReference type="GO" id="GO:0046654">
    <property type="term" value="P:tetrahydrofolate biosynthetic process"/>
    <property type="evidence" value="ECO:0007669"/>
    <property type="project" value="UniProtKB-UniRule"/>
</dbReference>
<reference key="1">
    <citation type="submission" date="2011-09" db="EMBL/GenBank/DDBJ databases">
        <title>Genomic characterization of the Taylorella genus.</title>
        <authorList>
            <person name="Hebert L."/>
            <person name="Moumen B."/>
            <person name="Pons N."/>
            <person name="Duquesne F."/>
            <person name="Breuil M.-F."/>
            <person name="Goux D."/>
            <person name="Batto J.-M."/>
            <person name="Renault P."/>
            <person name="Laugier C."/>
            <person name="Petry S."/>
        </authorList>
    </citation>
    <scope>NUCLEOTIDE SEQUENCE</scope>
    <source>
        <strain>MCE3</strain>
    </source>
</reference>
<keyword evidence="4" id="KW-1185">Reference proteome</keyword>
<dbReference type="RefSeq" id="WP_014111766.1">
    <property type="nucleotide sequence ID" value="NC_016043.1"/>
</dbReference>
<comment type="similarity">
    <text evidence="2">Belongs to the GTP cyclohydrolase IV family.</text>
</comment>
<comment type="function">
    <text evidence="2">Converts GTP to 7,8-dihydroneopterin triphosphate.</text>
</comment>
<dbReference type="eggNOG" id="COG1469">
    <property type="taxonomic scope" value="Bacteria"/>
</dbReference>
<dbReference type="UniPathway" id="UPA00848">
    <property type="reaction ID" value="UER00151"/>
</dbReference>
<accession>G4Q9V3</accession>
<dbReference type="HAMAP" id="MF_01527_B">
    <property type="entry name" value="GTP_cyclohydrol_B"/>
    <property type="match status" value="1"/>
</dbReference>
<dbReference type="KEGG" id="tas:TASI_1118"/>
<dbReference type="OrthoDB" id="9774824at2"/>
<evidence type="ECO:0000256" key="2">
    <source>
        <dbReference type="HAMAP-Rule" id="MF_01527"/>
    </source>
</evidence>
<dbReference type="NCBIfam" id="NF010200">
    <property type="entry name" value="PRK13674.1-1"/>
    <property type="match status" value="1"/>
</dbReference>
<dbReference type="AlphaFoldDB" id="G4Q9V3"/>
<protein>
    <recommendedName>
        <fullName evidence="2">GTP cyclohydrolase FolE2</fullName>
        <ecNumber evidence="2">3.5.4.16</ecNumber>
    </recommendedName>
</protein>
<organism evidence="3 4">
    <name type="scientific">Taylorella asinigenitalis (strain MCE3)</name>
    <dbReference type="NCBI Taxonomy" id="1008459"/>
    <lineage>
        <taxon>Bacteria</taxon>
        <taxon>Pseudomonadati</taxon>
        <taxon>Pseudomonadota</taxon>
        <taxon>Betaproteobacteria</taxon>
        <taxon>Burkholderiales</taxon>
        <taxon>Alcaligenaceae</taxon>
        <taxon>Taylorella</taxon>
    </lineage>
</organism>
<keyword evidence="1 2" id="KW-0378">Hydrolase</keyword>
<evidence type="ECO:0000313" key="3">
    <source>
        <dbReference type="EMBL" id="AEP36872.1"/>
    </source>
</evidence>
<reference evidence="3 4" key="2">
    <citation type="journal article" date="2012" name="PLoS ONE">
        <title>Genomic characterization of the taylorella genus.</title>
        <authorList>
            <person name="Hebert L."/>
            <person name="Moumen B."/>
            <person name="Pons N."/>
            <person name="Duquesne F."/>
            <person name="Breuil M.F."/>
            <person name="Goux D."/>
            <person name="Batto J.M."/>
            <person name="Laugier C."/>
            <person name="Renault P."/>
            <person name="Petry S."/>
        </authorList>
    </citation>
    <scope>NUCLEOTIDE SEQUENCE [LARGE SCALE GENOMIC DNA]</scope>
    <source>
        <strain evidence="3 4">MCE3</strain>
    </source>
</reference>
<dbReference type="Gene3D" id="3.10.270.10">
    <property type="entry name" value="Urate Oxidase"/>
    <property type="match status" value="1"/>
</dbReference>
<dbReference type="InterPro" id="IPR022838">
    <property type="entry name" value="GTP_cyclohydrolase_FolE2"/>
</dbReference>
<dbReference type="InterPro" id="IPR003801">
    <property type="entry name" value="GTP_cyclohydrolase_FolE2/MptA"/>
</dbReference>
<sequence length="269" mass="30601">MIVDEQNAIPDVQNRDDERNLVIQKVGIRRIKYPFKLLSQEGSISTIGEWSLAVTLPENKKGTHMSRFVNLLQTYKDHTFTLSEFKTLCSEMTDLLEADRGFIETQFTFFVQKEAPISKVVSLMEYAVKWGVSYEKSKNSYGLSVEILIPVMSLCPCSKEISDYGAHNQRSHITVTLYGDLCEKWESVIAIVEGQSSSPLWGLLKRSDEKFVTEHSYDNPKFVEDLIRDVARALKSMQGNGRFDIQVENFESIHNHSAFAQMSINAGDL</sequence>
<dbReference type="PANTHER" id="PTHR36445:SF1">
    <property type="entry name" value="GTP CYCLOHYDROLASE MPTA"/>
    <property type="match status" value="1"/>
</dbReference>
<proteinExistence type="inferred from homology"/>
<dbReference type="Proteomes" id="UP000009284">
    <property type="component" value="Chromosome"/>
</dbReference>
<comment type="pathway">
    <text evidence="2">Cofactor biosynthesis; 7,8-dihydroneopterin triphosphate biosynthesis; 7,8-dihydroneopterin triphosphate from GTP: step 1/1.</text>
</comment>
<dbReference type="GO" id="GO:0003934">
    <property type="term" value="F:GTP cyclohydrolase I activity"/>
    <property type="evidence" value="ECO:0007669"/>
    <property type="project" value="UniProtKB-UniRule"/>
</dbReference>
<name>G4Q9V3_TAYAM</name>
<dbReference type="EMBL" id="CP003059">
    <property type="protein sequence ID" value="AEP36872.1"/>
    <property type="molecule type" value="Genomic_DNA"/>
</dbReference>
<dbReference type="Pfam" id="PF02649">
    <property type="entry name" value="GCHY-1"/>
    <property type="match status" value="1"/>
</dbReference>
<dbReference type="EC" id="3.5.4.16" evidence="2"/>
<comment type="catalytic activity">
    <reaction evidence="2">
        <text>GTP + H2O = 7,8-dihydroneopterin 3'-triphosphate + formate + H(+)</text>
        <dbReference type="Rhea" id="RHEA:17473"/>
        <dbReference type="ChEBI" id="CHEBI:15377"/>
        <dbReference type="ChEBI" id="CHEBI:15378"/>
        <dbReference type="ChEBI" id="CHEBI:15740"/>
        <dbReference type="ChEBI" id="CHEBI:37565"/>
        <dbReference type="ChEBI" id="CHEBI:58462"/>
        <dbReference type="EC" id="3.5.4.16"/>
    </reaction>
</comment>
<evidence type="ECO:0000313" key="4">
    <source>
        <dbReference type="Proteomes" id="UP000009284"/>
    </source>
</evidence>
<gene>
    <name evidence="2" type="primary">folE2</name>
    <name evidence="3" type="ordered locus">TASI_1118</name>
</gene>
<dbReference type="PANTHER" id="PTHR36445">
    <property type="entry name" value="GTP CYCLOHYDROLASE MPTA"/>
    <property type="match status" value="1"/>
</dbReference>
<evidence type="ECO:0000256" key="1">
    <source>
        <dbReference type="ARBA" id="ARBA00022801"/>
    </source>
</evidence>
<dbReference type="HOGENOM" id="CLU_062816_1_1_4"/>
<dbReference type="STRING" id="1008459.TASI_1118"/>
<feature type="site" description="May be catalytically important" evidence="2">
    <location>
        <position position="155"/>
    </location>
</feature>